<comment type="caution">
    <text evidence="3">The sequence shown here is derived from an EMBL/GenBank/DDBJ whole genome shotgun (WGS) entry which is preliminary data.</text>
</comment>
<proteinExistence type="predicted"/>
<dbReference type="Pfam" id="PF25840">
    <property type="entry name" value="Ulvan_lyase_N"/>
    <property type="match status" value="1"/>
</dbReference>
<evidence type="ECO:0000313" key="3">
    <source>
        <dbReference type="EMBL" id="MDU0352605.1"/>
    </source>
</evidence>
<gene>
    <name evidence="3" type="ORF">RS130_00575</name>
</gene>
<protein>
    <submittedName>
        <fullName evidence="3">Uncharacterized protein</fullName>
    </submittedName>
</protein>
<accession>A0ABU3SRJ6</accession>
<name>A0ABU3SRJ6_9ALTE</name>
<feature type="domain" description="Broad-specificity ulvan lyase C-terminal" evidence="2">
    <location>
        <begin position="395"/>
        <end position="638"/>
    </location>
</feature>
<dbReference type="InterPro" id="IPR058908">
    <property type="entry name" value="P29_C"/>
</dbReference>
<evidence type="ECO:0000313" key="4">
    <source>
        <dbReference type="Proteomes" id="UP001247805"/>
    </source>
</evidence>
<dbReference type="InterPro" id="IPR058907">
    <property type="entry name" value="P29_N"/>
</dbReference>
<keyword evidence="4" id="KW-1185">Reference proteome</keyword>
<dbReference type="InterPro" id="IPR008930">
    <property type="entry name" value="Terpenoid_cyclase/PrenylTrfase"/>
</dbReference>
<dbReference type="EMBL" id="JAWDIO010000001">
    <property type="protein sequence ID" value="MDU0352605.1"/>
    <property type="molecule type" value="Genomic_DNA"/>
</dbReference>
<dbReference type="Pfam" id="PF25841">
    <property type="entry name" value="Ulvan_lyase_C"/>
    <property type="match status" value="1"/>
</dbReference>
<evidence type="ECO:0000259" key="1">
    <source>
        <dbReference type="Pfam" id="PF25840"/>
    </source>
</evidence>
<sequence length="640" mass="71258">MTTSACVGSTVMSPFNLAFSSGRNALGVHQHSDYQHLVSELLKTWCDGMIQHQIVDKTKPELHGALWCPACQKIHGRCMDAVYPFMHMAHKTNEEKYLNAAIMAMQWAENVTKEDGSWTVIPDPKSWAGITVFGAIAVAEALHYHGSILPSDVEKMWTLRLAAAADYIYKTFDLTFTNINYGATAIYALNLIGKELGEDKYIKRSRELAKGISAFFTTPNKLIYGEGKPSQYKSKKGLLPVDLGYNVEETLNGLVMYARLENDKELLGLLTESMSAHLEFMLPDGGWDNSWGTRHAKWSYWGSRTTDGCQPAFGLMADVKPEFATAAFLNTELLAKCTSNGLLHGGPHYVSHGVQPCIHHTFAHAKPLATMLDNVPALKNITKNAPIPRQHSYGIKHFAELDVWLVAKNGLKATVSSYDSLYKEGNQQIQQATGGAIGLLWHKLSGPIMVASMPKYYMVEVNNQQAQPDGEDIALTPRIETYNDKGEWFTNLYDLEAQVSSYNKNESSIVEVTAQLKNDHSQTISGNINRFKLHYQFSNDALTVSVQRLSAQLRNERNTRLTLPIVATSNERVVQLSERKIAIIKDKCSILIEGNIPISRRETKQKRVFNMVPGVEAIIIDAKLSAQINQAVSCSIRVMT</sequence>
<dbReference type="Proteomes" id="UP001247805">
    <property type="component" value="Unassembled WGS sequence"/>
</dbReference>
<feature type="domain" description="Broad-specificity ulvan lyase N-terminal" evidence="1">
    <location>
        <begin position="42"/>
        <end position="390"/>
    </location>
</feature>
<evidence type="ECO:0000259" key="2">
    <source>
        <dbReference type="Pfam" id="PF25841"/>
    </source>
</evidence>
<dbReference type="SUPFAM" id="SSF48239">
    <property type="entry name" value="Terpenoid cyclases/Protein prenyltransferases"/>
    <property type="match status" value="1"/>
</dbReference>
<dbReference type="RefSeq" id="WP_316024316.1">
    <property type="nucleotide sequence ID" value="NZ_JAWDIO010000001.1"/>
</dbReference>
<organism evidence="3 4">
    <name type="scientific">Paraglaciecola aquimarina</name>
    <dbReference type="NCBI Taxonomy" id="1235557"/>
    <lineage>
        <taxon>Bacteria</taxon>
        <taxon>Pseudomonadati</taxon>
        <taxon>Pseudomonadota</taxon>
        <taxon>Gammaproteobacteria</taxon>
        <taxon>Alteromonadales</taxon>
        <taxon>Alteromonadaceae</taxon>
        <taxon>Paraglaciecola</taxon>
    </lineage>
</organism>
<reference evidence="3 4" key="1">
    <citation type="submission" date="2023-10" db="EMBL/GenBank/DDBJ databases">
        <title>Glaciecola aquimarina strain GGW-M5 nov., isolated from a coastal seawater.</title>
        <authorList>
            <person name="Bayburt H."/>
            <person name="Kim J.M."/>
            <person name="Choi B.J."/>
            <person name="Jeon C.O."/>
        </authorList>
    </citation>
    <scope>NUCLEOTIDE SEQUENCE [LARGE SCALE GENOMIC DNA]</scope>
    <source>
        <strain evidence="3 4">KCTC 32108</strain>
    </source>
</reference>